<dbReference type="InterPro" id="IPR046700">
    <property type="entry name" value="DUF6570"/>
</dbReference>
<dbReference type="AlphaFoldDB" id="A0A9J6CE62"/>
<dbReference type="EMBL" id="JADBJN010000001">
    <property type="protein sequence ID" value="KAG5680059.1"/>
    <property type="molecule type" value="Genomic_DNA"/>
</dbReference>
<feature type="transmembrane region" description="Helical" evidence="1">
    <location>
        <begin position="27"/>
        <end position="47"/>
    </location>
</feature>
<proteinExistence type="predicted"/>
<feature type="domain" description="DUF6570" evidence="2">
    <location>
        <begin position="48"/>
        <end position="82"/>
    </location>
</feature>
<protein>
    <recommendedName>
        <fullName evidence="2">DUF6570 domain-containing protein</fullName>
    </recommendedName>
</protein>
<sequence>MKVLKNTPLGSKETAQWARNKKNVQKIFLLLFLIAILIVITEILENLNSTREYRISRERVYVALHWLIANNPLYHDVTVNNSARLETRDIIRVIPAETNQQLNTATESTAAPLPRSAYITTDKKKNVSRILRASWHQANLNVFPEFGGTQCFAMVLANIVRAVILPPSRWTKNILEAERNC</sequence>
<evidence type="ECO:0000256" key="1">
    <source>
        <dbReference type="SAM" id="Phobius"/>
    </source>
</evidence>
<evidence type="ECO:0000313" key="4">
    <source>
        <dbReference type="Proteomes" id="UP001107558"/>
    </source>
</evidence>
<accession>A0A9J6CE62</accession>
<dbReference type="OrthoDB" id="416437at2759"/>
<name>A0A9J6CE62_POLVA</name>
<comment type="caution">
    <text evidence="3">The sequence shown here is derived from an EMBL/GenBank/DDBJ whole genome shotgun (WGS) entry which is preliminary data.</text>
</comment>
<organism evidence="3 4">
    <name type="scientific">Polypedilum vanderplanki</name>
    <name type="common">Sleeping chironomid midge</name>
    <dbReference type="NCBI Taxonomy" id="319348"/>
    <lineage>
        <taxon>Eukaryota</taxon>
        <taxon>Metazoa</taxon>
        <taxon>Ecdysozoa</taxon>
        <taxon>Arthropoda</taxon>
        <taxon>Hexapoda</taxon>
        <taxon>Insecta</taxon>
        <taxon>Pterygota</taxon>
        <taxon>Neoptera</taxon>
        <taxon>Endopterygota</taxon>
        <taxon>Diptera</taxon>
        <taxon>Nematocera</taxon>
        <taxon>Chironomoidea</taxon>
        <taxon>Chironomidae</taxon>
        <taxon>Chironominae</taxon>
        <taxon>Polypedilum</taxon>
        <taxon>Polypedilum</taxon>
    </lineage>
</organism>
<dbReference type="Pfam" id="PF20209">
    <property type="entry name" value="DUF6570"/>
    <property type="match status" value="1"/>
</dbReference>
<evidence type="ECO:0000313" key="3">
    <source>
        <dbReference type="EMBL" id="KAG5680059.1"/>
    </source>
</evidence>
<keyword evidence="1" id="KW-0472">Membrane</keyword>
<evidence type="ECO:0000259" key="2">
    <source>
        <dbReference type="Pfam" id="PF20209"/>
    </source>
</evidence>
<dbReference type="Proteomes" id="UP001107558">
    <property type="component" value="Chromosome 1"/>
</dbReference>
<keyword evidence="1" id="KW-1133">Transmembrane helix</keyword>
<gene>
    <name evidence="3" type="ORF">PVAND_009589</name>
</gene>
<reference evidence="3" key="1">
    <citation type="submission" date="2021-03" db="EMBL/GenBank/DDBJ databases">
        <title>Chromosome level genome of the anhydrobiotic midge Polypedilum vanderplanki.</title>
        <authorList>
            <person name="Yoshida Y."/>
            <person name="Kikawada T."/>
            <person name="Gusev O."/>
        </authorList>
    </citation>
    <scope>NUCLEOTIDE SEQUENCE</scope>
    <source>
        <strain evidence="3">NIAS01</strain>
        <tissue evidence="3">Whole body or cell culture</tissue>
    </source>
</reference>
<keyword evidence="1" id="KW-0812">Transmembrane</keyword>
<keyword evidence="4" id="KW-1185">Reference proteome</keyword>